<feature type="domain" description="HTH cro/C1-type" evidence="1">
    <location>
        <begin position="30"/>
        <end position="74"/>
    </location>
</feature>
<evidence type="ECO:0000259" key="1">
    <source>
        <dbReference type="PROSITE" id="PS50943"/>
    </source>
</evidence>
<protein>
    <recommendedName>
        <fullName evidence="1">HTH cro/C1-type domain-containing protein</fullName>
    </recommendedName>
</protein>
<dbReference type="InterPro" id="IPR010982">
    <property type="entry name" value="Lambda_DNA-bd_dom_sf"/>
</dbReference>
<accession>A0A6N3GF09</accession>
<gene>
    <name evidence="2" type="ORF">PMLFYP103_02933</name>
</gene>
<evidence type="ECO:0000313" key="2">
    <source>
        <dbReference type="EMBL" id="VYU63006.1"/>
    </source>
</evidence>
<dbReference type="AlphaFoldDB" id="A0A6N3GF09"/>
<dbReference type="Gene3D" id="1.10.260.40">
    <property type="entry name" value="lambda repressor-like DNA-binding domains"/>
    <property type="match status" value="1"/>
</dbReference>
<dbReference type="SUPFAM" id="SSF47413">
    <property type="entry name" value="lambda repressor-like DNA-binding domains"/>
    <property type="match status" value="1"/>
</dbReference>
<organism evidence="2">
    <name type="scientific">Parabacteroides merdae</name>
    <dbReference type="NCBI Taxonomy" id="46503"/>
    <lineage>
        <taxon>Bacteria</taxon>
        <taxon>Pseudomonadati</taxon>
        <taxon>Bacteroidota</taxon>
        <taxon>Bacteroidia</taxon>
        <taxon>Bacteroidales</taxon>
        <taxon>Tannerellaceae</taxon>
        <taxon>Parabacteroides</taxon>
    </lineage>
</organism>
<dbReference type="CDD" id="cd00093">
    <property type="entry name" value="HTH_XRE"/>
    <property type="match status" value="1"/>
</dbReference>
<dbReference type="GO" id="GO:0003677">
    <property type="term" value="F:DNA binding"/>
    <property type="evidence" value="ECO:0007669"/>
    <property type="project" value="InterPro"/>
</dbReference>
<dbReference type="PROSITE" id="PS50943">
    <property type="entry name" value="HTH_CROC1"/>
    <property type="match status" value="1"/>
</dbReference>
<name>A0A6N3GF09_9BACT</name>
<sequence length="116" mass="13256">MFFSMKRLYDTYTIYEFSDECIVKEICKRVKSIRLSCCFSQQEFADKAGVSIITIKRIESCKVSDIALSTLLKILRMSGTLEGVVGLVPELPDSPFLINEKTGKRIHRINGKRKMV</sequence>
<proteinExistence type="predicted"/>
<reference evidence="2" key="1">
    <citation type="submission" date="2019-11" db="EMBL/GenBank/DDBJ databases">
        <authorList>
            <person name="Feng L."/>
        </authorList>
    </citation>
    <scope>NUCLEOTIDE SEQUENCE</scope>
    <source>
        <strain evidence="2">PmerdaeLFYP103</strain>
    </source>
</reference>
<dbReference type="EMBL" id="CACRUV010000037">
    <property type="protein sequence ID" value="VYU63006.1"/>
    <property type="molecule type" value="Genomic_DNA"/>
</dbReference>
<dbReference type="InterPro" id="IPR001387">
    <property type="entry name" value="Cro/C1-type_HTH"/>
</dbReference>